<evidence type="ECO:0000256" key="6">
    <source>
        <dbReference type="ARBA" id="ARBA00023012"/>
    </source>
</evidence>
<dbReference type="SMART" id="SM00387">
    <property type="entry name" value="HATPase_c"/>
    <property type="match status" value="1"/>
</dbReference>
<dbReference type="EMBL" id="JBHTLX010000023">
    <property type="protein sequence ID" value="MFD1250032.1"/>
    <property type="molecule type" value="Genomic_DNA"/>
</dbReference>
<dbReference type="InterPro" id="IPR003594">
    <property type="entry name" value="HATPase_dom"/>
</dbReference>
<evidence type="ECO:0000256" key="4">
    <source>
        <dbReference type="ARBA" id="ARBA00022679"/>
    </source>
</evidence>
<dbReference type="Gene3D" id="3.30.565.10">
    <property type="entry name" value="Histidine kinase-like ATPase, C-terminal domain"/>
    <property type="match status" value="1"/>
</dbReference>
<name>A0ABW3W414_9ACTN</name>
<feature type="transmembrane region" description="Helical" evidence="7">
    <location>
        <begin position="20"/>
        <end position="42"/>
    </location>
</feature>
<dbReference type="Proteomes" id="UP001597229">
    <property type="component" value="Unassembled WGS sequence"/>
</dbReference>
<keyword evidence="7" id="KW-0812">Transmembrane</keyword>
<dbReference type="PANTHER" id="PTHR44936:SF9">
    <property type="entry name" value="SENSOR PROTEIN CREC"/>
    <property type="match status" value="1"/>
</dbReference>
<evidence type="ECO:0000256" key="1">
    <source>
        <dbReference type="ARBA" id="ARBA00000085"/>
    </source>
</evidence>
<dbReference type="PANTHER" id="PTHR44936">
    <property type="entry name" value="SENSOR PROTEIN CREC"/>
    <property type="match status" value="1"/>
</dbReference>
<keyword evidence="5 9" id="KW-0418">Kinase</keyword>
<feature type="transmembrane region" description="Helical" evidence="7">
    <location>
        <begin position="54"/>
        <end position="75"/>
    </location>
</feature>
<dbReference type="GO" id="GO:0016301">
    <property type="term" value="F:kinase activity"/>
    <property type="evidence" value="ECO:0007669"/>
    <property type="project" value="UniProtKB-KW"/>
</dbReference>
<feature type="transmembrane region" description="Helical" evidence="7">
    <location>
        <begin position="206"/>
        <end position="226"/>
    </location>
</feature>
<keyword evidence="6" id="KW-0902">Two-component regulatory system</keyword>
<reference evidence="10" key="1">
    <citation type="journal article" date="2019" name="Int. J. Syst. Evol. Microbiol.">
        <title>The Global Catalogue of Microorganisms (GCM) 10K type strain sequencing project: providing services to taxonomists for standard genome sequencing and annotation.</title>
        <authorList>
            <consortium name="The Broad Institute Genomics Platform"/>
            <consortium name="The Broad Institute Genome Sequencing Center for Infectious Disease"/>
            <person name="Wu L."/>
            <person name="Ma J."/>
        </authorList>
    </citation>
    <scope>NUCLEOTIDE SEQUENCE [LARGE SCALE GENOMIC DNA]</scope>
    <source>
        <strain evidence="10">CCUG 52478</strain>
    </source>
</reference>
<feature type="transmembrane region" description="Helical" evidence="7">
    <location>
        <begin position="117"/>
        <end position="136"/>
    </location>
</feature>
<dbReference type="PROSITE" id="PS50109">
    <property type="entry name" value="HIS_KIN"/>
    <property type="match status" value="1"/>
</dbReference>
<gene>
    <name evidence="9" type="ORF">ACFQ3F_19700</name>
</gene>
<evidence type="ECO:0000313" key="10">
    <source>
        <dbReference type="Proteomes" id="UP001597229"/>
    </source>
</evidence>
<dbReference type="InterPro" id="IPR004358">
    <property type="entry name" value="Sig_transdc_His_kin-like_C"/>
</dbReference>
<keyword evidence="10" id="KW-1185">Reference proteome</keyword>
<keyword evidence="4" id="KW-0808">Transferase</keyword>
<evidence type="ECO:0000313" key="9">
    <source>
        <dbReference type="EMBL" id="MFD1250032.1"/>
    </source>
</evidence>
<protein>
    <recommendedName>
        <fullName evidence="2">histidine kinase</fullName>
        <ecNumber evidence="2">2.7.13.3</ecNumber>
    </recommendedName>
</protein>
<comment type="caution">
    <text evidence="9">The sequence shown here is derived from an EMBL/GenBank/DDBJ whole genome shotgun (WGS) entry which is preliminary data.</text>
</comment>
<evidence type="ECO:0000256" key="3">
    <source>
        <dbReference type="ARBA" id="ARBA00022553"/>
    </source>
</evidence>
<feature type="transmembrane region" description="Helical" evidence="7">
    <location>
        <begin position="87"/>
        <end position="105"/>
    </location>
</feature>
<evidence type="ECO:0000259" key="8">
    <source>
        <dbReference type="PROSITE" id="PS50109"/>
    </source>
</evidence>
<proteinExistence type="predicted"/>
<comment type="catalytic activity">
    <reaction evidence="1">
        <text>ATP + protein L-histidine = ADP + protein N-phospho-L-histidine.</text>
        <dbReference type="EC" id="2.7.13.3"/>
    </reaction>
</comment>
<dbReference type="PRINTS" id="PR00344">
    <property type="entry name" value="BCTRLSENSOR"/>
</dbReference>
<dbReference type="SUPFAM" id="SSF55874">
    <property type="entry name" value="ATPase domain of HSP90 chaperone/DNA topoisomerase II/histidine kinase"/>
    <property type="match status" value="1"/>
</dbReference>
<evidence type="ECO:0000256" key="5">
    <source>
        <dbReference type="ARBA" id="ARBA00022777"/>
    </source>
</evidence>
<evidence type="ECO:0000256" key="7">
    <source>
        <dbReference type="SAM" id="Phobius"/>
    </source>
</evidence>
<feature type="transmembrane region" description="Helical" evidence="7">
    <location>
        <begin position="148"/>
        <end position="168"/>
    </location>
</feature>
<dbReference type="InterPro" id="IPR005467">
    <property type="entry name" value="His_kinase_dom"/>
</dbReference>
<evidence type="ECO:0000256" key="2">
    <source>
        <dbReference type="ARBA" id="ARBA00012438"/>
    </source>
</evidence>
<feature type="transmembrane region" description="Helical" evidence="7">
    <location>
        <begin position="175"/>
        <end position="194"/>
    </location>
</feature>
<keyword evidence="7" id="KW-1133">Transmembrane helix</keyword>
<organism evidence="9 10">
    <name type="scientific">Nocardioides ginsengisoli</name>
    <dbReference type="NCBI Taxonomy" id="363868"/>
    <lineage>
        <taxon>Bacteria</taxon>
        <taxon>Bacillati</taxon>
        <taxon>Actinomycetota</taxon>
        <taxon>Actinomycetes</taxon>
        <taxon>Propionibacteriales</taxon>
        <taxon>Nocardioidaceae</taxon>
        <taxon>Nocardioides</taxon>
    </lineage>
</organism>
<dbReference type="InterPro" id="IPR050980">
    <property type="entry name" value="2C_sensor_his_kinase"/>
</dbReference>
<accession>A0ABW3W414</accession>
<dbReference type="RefSeq" id="WP_367921209.1">
    <property type="nucleotide sequence ID" value="NZ_BAABAC010000040.1"/>
</dbReference>
<dbReference type="EC" id="2.7.13.3" evidence="2"/>
<keyword evidence="3" id="KW-0597">Phosphoprotein</keyword>
<feature type="domain" description="Histidine kinase" evidence="8">
    <location>
        <begin position="255"/>
        <end position="450"/>
    </location>
</feature>
<keyword evidence="7" id="KW-0472">Membrane</keyword>
<dbReference type="Pfam" id="PF02518">
    <property type="entry name" value="HATPase_c"/>
    <property type="match status" value="1"/>
</dbReference>
<sequence length="468" mass="49894">MLFPYGVLFLEDRTARPLYSAGHLCAVLADLVLLASALVLSFDARLTGCLARARLSSVAALIAVQDLPLVVIAIADPAHSAQSYRLTAGHLVSLSMILLLLNHGVRGRRPIRLQPMLLGFLLGLAVLAVRLVLMTLDHSPYLTLRHPGDLLVILAIVGLVAISCDLLLRSPLPRWATVRMTAGIAILFVARLYATARGATSPPVESIVGVVLCSALLATSVIPMLLETLSATTERETTLRQRAAEAEATVQHDREVVHEVRAATAGIVAGVHLLTSGQVPPGPRRTALQHMVDAEAARLGRSLAEQGQELSVLDLDEIVEPLVMSQDVIGHRVTWQPAHHHVVGRADPLAEVFNVLLNNARRHAHGHATAVTSRAVDDVVEVRVTDCGPGIDPEIQDRLFQWGARGAFSTGQGIGLQRAHRLMLELGGSLDVDTSRPAGACFIVTLPRADVPTARLVAASNETSGLAG</sequence>
<dbReference type="InterPro" id="IPR036890">
    <property type="entry name" value="HATPase_C_sf"/>
</dbReference>